<dbReference type="PROSITE" id="PS50005">
    <property type="entry name" value="TPR"/>
    <property type="match status" value="9"/>
</dbReference>
<dbReference type="PANTHER" id="PTHR45641:SF19">
    <property type="entry name" value="NEPHROCYSTIN-3"/>
    <property type="match status" value="1"/>
</dbReference>
<name>A0ABR8G1Y1_9NOSO</name>
<proteinExistence type="predicted"/>
<dbReference type="Gene3D" id="3.40.50.300">
    <property type="entry name" value="P-loop containing nucleotide triphosphate hydrolases"/>
    <property type="match status" value="1"/>
</dbReference>
<dbReference type="Pfam" id="PF24883">
    <property type="entry name" value="NPHP3_N"/>
    <property type="match status" value="1"/>
</dbReference>
<dbReference type="InterPro" id="IPR007111">
    <property type="entry name" value="NACHT_NTPase"/>
</dbReference>
<feature type="repeat" description="TPR" evidence="3">
    <location>
        <begin position="1256"/>
        <end position="1289"/>
    </location>
</feature>
<keyword evidence="1" id="KW-0677">Repeat</keyword>
<dbReference type="InterPro" id="IPR019734">
    <property type="entry name" value="TPR_rpt"/>
</dbReference>
<comment type="caution">
    <text evidence="5">The sequence shown here is derived from an EMBL/GenBank/DDBJ whole genome shotgun (WGS) entry which is preliminary data.</text>
</comment>
<feature type="repeat" description="TPR" evidence="3">
    <location>
        <begin position="1016"/>
        <end position="1049"/>
    </location>
</feature>
<feature type="repeat" description="TPR" evidence="3">
    <location>
        <begin position="1496"/>
        <end position="1529"/>
    </location>
</feature>
<keyword evidence="2 3" id="KW-0802">TPR repeat</keyword>
<evidence type="ECO:0000313" key="5">
    <source>
        <dbReference type="EMBL" id="MBD2597164.1"/>
    </source>
</evidence>
<dbReference type="InterPro" id="IPR027417">
    <property type="entry name" value="P-loop_NTPase"/>
</dbReference>
<dbReference type="PROSITE" id="PS50837">
    <property type="entry name" value="NACHT"/>
    <property type="match status" value="1"/>
</dbReference>
<sequence length="1820" mass="214773">MLDQDSTYSLSEADKAELNKLVSVLELSSGTTIIFAIAPESSPQHPVVKQLKESLAVSEEQFEFTNFYYSQNSFHNFLYSLDDQQHQTLETGRKLVMAFGIDQLPTPRLVKEMRQLNLGREELFGRNLCLILWLNNIDFLDEFRQRAPDFWDWRGKILEFETRNPLLYPYLDWLIAENSYLKMSGVMQVNRQVDIFLDQIYVSLQAQWRQQVTDTSERSQRELEALTVRQAQSSSRLKEIGSNLDDWDEPYYYEPLPEVPVSTLVSSTKTVTQKVDLSEAVRQNCYSVILGSPGAGKTTLLRYLALHFAIAKRDELETVIVEDDTVEETKNKELGKTLLPIFFRIADYAEKLKQQPELTLLDYLCQFYRQWEAHFQAEVEIGNEVAALLLDAMRQGQCLMLLDGLDEVFDQESRKQIVERINKFVDEFPSNKFVITSRIAGYSDVKLSSRFAEFTIEDMDSEQVERFLYRWCRTVEKAQQPDASEEQWLKKGTEQAQEILQAVKDNPGVQRLTANPLLLTILALIHRNGERLPNRRVKLYELAVQTLTEDWQLGKKLPDAPRVVLKETEVVELLAPLAYWMHEEKPSGLVTQAEVEEKLAAKLAELNDAEPESDSVRQAVGEFLRKVRETTGLFVERMPGFYGFMHLTFEEYFAARYIADKEQSEILELIQKHLHEPRWNEPLLLALGYYGSHFSTQFKRLAEKLFVNIEDYQPVLQHGEIKIKSSVSDDATIVYFKQDESINKLKQEEFQLRNLLFAGQVIAEIEINNIVIRKKPIKKLVITYLGIDADFDDDITKQILRLLRKIELFCQKGEVIDLLKQEANNSNLSEEIRVKAKAAILYVACGESTGLVDCVAEIINQLEPTLFCSMRELVKELGDDMTPNLEHTRQHYHLNEDCQTALNFLAAMSYMRKDKYDKAIEMLESLTDNSDSRFSAYIAWSLATCYQEKESFEQAIYYYQECFEQLVRYIEPSEFLIFWRNRGICHRLHGKYEQALDCFQQMLTISREINKPQDESLALYHIGRTYQEWSKYEQAINYHQQSRELYQQLGKDNNVANQWDWLAVCYREWGQYEQAVECENKELAIWQQLDDQAHVALAYWRLGRIYQIWGKYEQAINYHQQSRELYQQLGKDNNVANQWNWMADCYREWGKYKQAIDCQNQDLAMRQQLDDQVNVADAYRQLGRIYQEWCKYEQAIDYYQKSRELYQKLGKDNNVANQWNWMADCYRKWGKYEQAVECENQDLAICQQLDDQVNVANAYWQLGRIYQEWCKYKQAIDYYQKSRELYQRLGKDKYVATQWNWIAFGYRQWGKYEQAIECQNQNLAIRQQLDDQVNVADAYRQLGWIYQEWCKYELAINYYQQSHELYQQLSKEKDVANQCYNLADCYREWGKYEQAVECENQDLAIRQQLDDQVNVANAYWQLGRIYQEWCKYKQAIDYYQKSRELYQRLGKDKYVATQWNWIAFGYRQWGKYEQAIECQNQNLAIRQQLDDQVNVADAYQQLGWIYQEWCKYELAINYYQQSHELYQQLGKDKDVSNLWFWLGDCHLEWGKYEQAIDFHLQYLKILQKLDIQPLVALAYNQLGKIYREWGQYEQANKYFQDSIRFYQHLNIDLDVAWAVRRMGYSQILLSKTCQTNVKSLTLLTQAEENIRQAIEINTAYKYQGNLAYDYTILGLLYSQYLRLLPNEDTSISEKIALFEEYYHRGLSYLDELGQTVNKAEESLDMARAYLEVEALENLNLSEKIAQECLQIFQEYNRRKLEASAHKLLGEIYLKRSQKNQLGAEIIATQFLTNSLQIYRDLDLQEKAGEVEDLYTSCADD</sequence>
<accession>A0ABR8G1Y1</accession>
<feature type="repeat" description="TPR" evidence="3">
    <location>
        <begin position="1176"/>
        <end position="1209"/>
    </location>
</feature>
<dbReference type="SMART" id="SM00671">
    <property type="entry name" value="SEL1"/>
    <property type="match status" value="9"/>
</dbReference>
<feature type="repeat" description="TPR" evidence="3">
    <location>
        <begin position="1336"/>
        <end position="1369"/>
    </location>
</feature>
<feature type="repeat" description="TPR" evidence="3">
    <location>
        <begin position="976"/>
        <end position="1009"/>
    </location>
</feature>
<dbReference type="Proteomes" id="UP000603457">
    <property type="component" value="Unassembled WGS sequence"/>
</dbReference>
<dbReference type="RefSeq" id="WP_190969844.1">
    <property type="nucleotide sequence ID" value="NZ_JACJTB010000037.1"/>
</dbReference>
<evidence type="ECO:0000259" key="4">
    <source>
        <dbReference type="PROSITE" id="PS50837"/>
    </source>
</evidence>
<dbReference type="Gene3D" id="1.25.40.10">
    <property type="entry name" value="Tetratricopeptide repeat domain"/>
    <property type="match status" value="5"/>
</dbReference>
<evidence type="ECO:0000256" key="3">
    <source>
        <dbReference type="PROSITE-ProRule" id="PRU00339"/>
    </source>
</evidence>
<feature type="domain" description="NACHT" evidence="4">
    <location>
        <begin position="285"/>
        <end position="438"/>
    </location>
</feature>
<dbReference type="Pfam" id="PF13424">
    <property type="entry name" value="TPR_12"/>
    <property type="match status" value="8"/>
</dbReference>
<evidence type="ECO:0000256" key="1">
    <source>
        <dbReference type="ARBA" id="ARBA00022737"/>
    </source>
</evidence>
<dbReference type="SUPFAM" id="SSF52540">
    <property type="entry name" value="P-loop containing nucleoside triphosphate hydrolases"/>
    <property type="match status" value="1"/>
</dbReference>
<dbReference type="SUPFAM" id="SSF48452">
    <property type="entry name" value="TPR-like"/>
    <property type="match status" value="5"/>
</dbReference>
<reference evidence="5 6" key="1">
    <citation type="journal article" date="2020" name="ISME J.">
        <title>Comparative genomics reveals insights into cyanobacterial evolution and habitat adaptation.</title>
        <authorList>
            <person name="Chen M.Y."/>
            <person name="Teng W.K."/>
            <person name="Zhao L."/>
            <person name="Hu C.X."/>
            <person name="Zhou Y.K."/>
            <person name="Han B.P."/>
            <person name="Song L.R."/>
            <person name="Shu W.S."/>
        </authorList>
    </citation>
    <scope>NUCLEOTIDE SEQUENCE [LARGE SCALE GENOMIC DNA]</scope>
    <source>
        <strain evidence="5 6">FACHB-130</strain>
    </source>
</reference>
<feature type="repeat" description="TPR" evidence="3">
    <location>
        <begin position="1096"/>
        <end position="1129"/>
    </location>
</feature>
<keyword evidence="6" id="KW-1185">Reference proteome</keyword>
<feature type="repeat" description="TPR" evidence="3">
    <location>
        <begin position="1416"/>
        <end position="1449"/>
    </location>
</feature>
<organism evidence="5 6">
    <name type="scientific">Nostoc spongiaeforme FACHB-130</name>
    <dbReference type="NCBI Taxonomy" id="1357510"/>
    <lineage>
        <taxon>Bacteria</taxon>
        <taxon>Bacillati</taxon>
        <taxon>Cyanobacteriota</taxon>
        <taxon>Cyanophyceae</taxon>
        <taxon>Nostocales</taxon>
        <taxon>Nostocaceae</taxon>
        <taxon>Nostoc</taxon>
    </lineage>
</organism>
<evidence type="ECO:0000256" key="2">
    <source>
        <dbReference type="ARBA" id="ARBA00022803"/>
    </source>
</evidence>
<dbReference type="InterPro" id="IPR006597">
    <property type="entry name" value="Sel1-like"/>
</dbReference>
<dbReference type="InterPro" id="IPR056884">
    <property type="entry name" value="NPHP3-like_N"/>
</dbReference>
<feature type="repeat" description="TPR" evidence="3">
    <location>
        <begin position="1576"/>
        <end position="1609"/>
    </location>
</feature>
<dbReference type="Pfam" id="PF13432">
    <property type="entry name" value="TPR_16"/>
    <property type="match status" value="1"/>
</dbReference>
<protein>
    <submittedName>
        <fullName evidence="5">Tetratricopeptide repeat protein</fullName>
    </submittedName>
</protein>
<dbReference type="SMART" id="SM00028">
    <property type="entry name" value="TPR"/>
    <property type="match status" value="18"/>
</dbReference>
<dbReference type="PANTHER" id="PTHR45641">
    <property type="entry name" value="TETRATRICOPEPTIDE REPEAT PROTEIN (AFU_ORTHOLOGUE AFUA_6G03870)"/>
    <property type="match status" value="1"/>
</dbReference>
<evidence type="ECO:0000313" key="6">
    <source>
        <dbReference type="Proteomes" id="UP000603457"/>
    </source>
</evidence>
<dbReference type="InterPro" id="IPR011990">
    <property type="entry name" value="TPR-like_helical_dom_sf"/>
</dbReference>
<gene>
    <name evidence="5" type="ORF">H6G74_22960</name>
</gene>
<dbReference type="EMBL" id="JACJTB010000037">
    <property type="protein sequence ID" value="MBD2597164.1"/>
    <property type="molecule type" value="Genomic_DNA"/>
</dbReference>